<reference evidence="3 4" key="1">
    <citation type="submission" date="2014-04" db="EMBL/GenBank/DDBJ databases">
        <authorList>
            <person name="Hornung B.V."/>
        </authorList>
    </citation>
    <scope>NUCLEOTIDE SEQUENCE [LARGE SCALE GENOMIC DNA]</scope>
    <source>
        <strain evidence="3 4">CRIB</strain>
    </source>
</reference>
<protein>
    <submittedName>
        <fullName evidence="3">Oxidoreductase, aldo/keto reductase protein</fullName>
    </submittedName>
</protein>
<accession>A0A1V1I2D5</accession>
<keyword evidence="1" id="KW-0560">Oxidoreductase</keyword>
<evidence type="ECO:0000313" key="3">
    <source>
        <dbReference type="EMBL" id="CED93584.1"/>
    </source>
</evidence>
<sequence>MSNSIKIKNTDLVLSKIGFGTVNAGLAWDNEDAFEILERYINLGGNVIDCARIYSDWVEPEIGRAERVIGDWIKHRGKRDDLVIMTKGGHPKMDTMNISRMSKDDMEYDLNLSLKTLGIDCIDIYFYHRDDLSQPVSDLIELMESFVKQGKIRYYGCSNWTTKRMIEADKYCKEMGYRGFVANQMLFNIASDNMKPFPDETMVTMDKEMMKYHKNSNNLAMPYFGLCSGFFQKLEAKGKEAVIDSPYYTESNLEIAEKIKALEKRYNCTTSQILLGYILNQDLEILPLAGASKIEQLEDFMKTIHINFDKADFQF</sequence>
<dbReference type="Pfam" id="PF00248">
    <property type="entry name" value="Aldo_ket_red"/>
    <property type="match status" value="1"/>
</dbReference>
<dbReference type="InterPro" id="IPR050523">
    <property type="entry name" value="AKR_Detox_Biosynth"/>
</dbReference>
<dbReference type="KEGG" id="ril:CRIB_832"/>
<dbReference type="Gene3D" id="3.20.20.100">
    <property type="entry name" value="NADP-dependent oxidoreductase domain"/>
    <property type="match status" value="1"/>
</dbReference>
<evidence type="ECO:0000313" key="4">
    <source>
        <dbReference type="Proteomes" id="UP000245622"/>
    </source>
</evidence>
<gene>
    <name evidence="3" type="ORF">CRIB_832</name>
</gene>
<dbReference type="GeneID" id="82205014"/>
<organism evidence="3 4">
    <name type="scientific">Romboutsia ilealis</name>
    <dbReference type="NCBI Taxonomy" id="1115758"/>
    <lineage>
        <taxon>Bacteria</taxon>
        <taxon>Bacillati</taxon>
        <taxon>Bacillota</taxon>
        <taxon>Clostridia</taxon>
        <taxon>Peptostreptococcales</taxon>
        <taxon>Peptostreptococcaceae</taxon>
        <taxon>Romboutsia</taxon>
    </lineage>
</organism>
<dbReference type="PANTHER" id="PTHR43364:SF4">
    <property type="entry name" value="NAD(P)-LINKED OXIDOREDUCTASE SUPERFAMILY PROTEIN"/>
    <property type="match status" value="1"/>
</dbReference>
<dbReference type="InterPro" id="IPR036812">
    <property type="entry name" value="NAD(P)_OxRdtase_dom_sf"/>
</dbReference>
<feature type="domain" description="NADP-dependent oxidoreductase" evidence="2">
    <location>
        <begin position="16"/>
        <end position="313"/>
    </location>
</feature>
<dbReference type="RefSeq" id="WP_180703288.1">
    <property type="nucleotide sequence ID" value="NZ_LN555523.1"/>
</dbReference>
<dbReference type="GO" id="GO:0016491">
    <property type="term" value="F:oxidoreductase activity"/>
    <property type="evidence" value="ECO:0007669"/>
    <property type="project" value="UniProtKB-KW"/>
</dbReference>
<dbReference type="EMBL" id="LN555523">
    <property type="protein sequence ID" value="CED93584.1"/>
    <property type="molecule type" value="Genomic_DNA"/>
</dbReference>
<dbReference type="PANTHER" id="PTHR43364">
    <property type="entry name" value="NADH-SPECIFIC METHYLGLYOXAL REDUCTASE-RELATED"/>
    <property type="match status" value="1"/>
</dbReference>
<dbReference type="CDD" id="cd19082">
    <property type="entry name" value="AKR_AKR10A1_2"/>
    <property type="match status" value="1"/>
</dbReference>
<dbReference type="AlphaFoldDB" id="A0A1V1I2D5"/>
<dbReference type="Proteomes" id="UP000245622">
    <property type="component" value="Chromosome 1"/>
</dbReference>
<evidence type="ECO:0000256" key="1">
    <source>
        <dbReference type="ARBA" id="ARBA00023002"/>
    </source>
</evidence>
<dbReference type="SUPFAM" id="SSF51430">
    <property type="entry name" value="NAD(P)-linked oxidoreductase"/>
    <property type="match status" value="1"/>
</dbReference>
<proteinExistence type="predicted"/>
<name>A0A1V1I2D5_9FIRM</name>
<evidence type="ECO:0000259" key="2">
    <source>
        <dbReference type="Pfam" id="PF00248"/>
    </source>
</evidence>
<dbReference type="GO" id="GO:0005829">
    <property type="term" value="C:cytosol"/>
    <property type="evidence" value="ECO:0007669"/>
    <property type="project" value="TreeGrafter"/>
</dbReference>
<keyword evidence="4" id="KW-1185">Reference proteome</keyword>
<dbReference type="InterPro" id="IPR023210">
    <property type="entry name" value="NADP_OxRdtase_dom"/>
</dbReference>